<dbReference type="Proteomes" id="UP000011750">
    <property type="component" value="Chromosome A03"/>
</dbReference>
<dbReference type="OMA" id="RTPRWME"/>
<reference evidence="3" key="1">
    <citation type="journal article" date="2011" name="Nat. Genet.">
        <title>The genome of the mesopolyploid crop species Brassica rapa.</title>
        <authorList>
            <consortium name="Brassica rapa Genome Sequencing Project Consortium"/>
            <person name="Wang X."/>
            <person name="Wang H."/>
            <person name="Wang J."/>
            <person name="Sun R."/>
            <person name="Wu J."/>
            <person name="Liu S."/>
            <person name="Bai Y."/>
            <person name="Mun J.H."/>
            <person name="Bancroft I."/>
            <person name="Cheng F."/>
            <person name="Huang S."/>
            <person name="Li X."/>
            <person name="Hua W."/>
            <person name="Wang J."/>
            <person name="Wang X."/>
            <person name="Freeling M."/>
            <person name="Pires J.C."/>
            <person name="Paterson A.H."/>
            <person name="Chalhoub B."/>
            <person name="Wang B."/>
            <person name="Hayward A."/>
            <person name="Sharpe A.G."/>
            <person name="Park B.S."/>
            <person name="Weisshaar B."/>
            <person name="Liu B."/>
            <person name="Li B."/>
            <person name="Liu B."/>
            <person name="Tong C."/>
            <person name="Song C."/>
            <person name="Duran C."/>
            <person name="Peng C."/>
            <person name="Geng C."/>
            <person name="Koh C."/>
            <person name="Lin C."/>
            <person name="Edwards D."/>
            <person name="Mu D."/>
            <person name="Shen D."/>
            <person name="Soumpourou E."/>
            <person name="Li F."/>
            <person name="Fraser F."/>
            <person name="Conant G."/>
            <person name="Lassalle G."/>
            <person name="King G.J."/>
            <person name="Bonnema G."/>
            <person name="Tang H."/>
            <person name="Wang H."/>
            <person name="Belcram H."/>
            <person name="Zhou H."/>
            <person name="Hirakawa H."/>
            <person name="Abe H."/>
            <person name="Guo H."/>
            <person name="Wang H."/>
            <person name="Jin H."/>
            <person name="Parkin I.A."/>
            <person name="Batley J."/>
            <person name="Kim J.S."/>
            <person name="Just J."/>
            <person name="Li J."/>
            <person name="Xu J."/>
            <person name="Deng J."/>
            <person name="Kim J.A."/>
            <person name="Li J."/>
            <person name="Yu J."/>
            <person name="Meng J."/>
            <person name="Wang J."/>
            <person name="Min J."/>
            <person name="Poulain J."/>
            <person name="Wang J."/>
            <person name="Hatakeyama K."/>
            <person name="Wu K."/>
            <person name="Wang L."/>
            <person name="Fang L."/>
            <person name="Trick M."/>
            <person name="Links M.G."/>
            <person name="Zhao M."/>
            <person name="Jin M."/>
            <person name="Ramchiary N."/>
            <person name="Drou N."/>
            <person name="Berkman P.J."/>
            <person name="Cai Q."/>
            <person name="Huang Q."/>
            <person name="Li R."/>
            <person name="Tabata S."/>
            <person name="Cheng S."/>
            <person name="Zhang S."/>
            <person name="Zhang S."/>
            <person name="Huang S."/>
            <person name="Sato S."/>
            <person name="Sun S."/>
            <person name="Kwon S.J."/>
            <person name="Choi S.R."/>
            <person name="Lee T.H."/>
            <person name="Fan W."/>
            <person name="Zhao X."/>
            <person name="Tan X."/>
            <person name="Xu X."/>
            <person name="Wang Y."/>
            <person name="Qiu Y."/>
            <person name="Yin Y."/>
            <person name="Li Y."/>
            <person name="Du Y."/>
            <person name="Liao Y."/>
            <person name="Lim Y."/>
            <person name="Narusaka Y."/>
            <person name="Wang Y."/>
            <person name="Wang Z."/>
            <person name="Li Z."/>
            <person name="Wang Z."/>
            <person name="Xiong Z."/>
            <person name="Zhang Z."/>
        </authorList>
    </citation>
    <scope>NUCLEOTIDE SEQUENCE [LARGE SCALE GENOMIC DNA]</scope>
    <source>
        <strain evidence="3">cv. Chiifu-401-42</strain>
    </source>
</reference>
<evidence type="ECO:0000313" key="1">
    <source>
        <dbReference type="EMBL" id="VDC81814.1"/>
    </source>
</evidence>
<reference evidence="2" key="4">
    <citation type="submission" date="2023-03" db="UniProtKB">
        <authorList>
            <consortium name="EnsemblPlants"/>
        </authorList>
    </citation>
    <scope>IDENTIFICATION</scope>
    <source>
        <strain evidence="2">cv. Chiifu-401-42</strain>
    </source>
</reference>
<organism evidence="2 3">
    <name type="scientific">Brassica campestris</name>
    <name type="common">Field mustard</name>
    <dbReference type="NCBI Taxonomy" id="3711"/>
    <lineage>
        <taxon>Eukaryota</taxon>
        <taxon>Viridiplantae</taxon>
        <taxon>Streptophyta</taxon>
        <taxon>Embryophyta</taxon>
        <taxon>Tracheophyta</taxon>
        <taxon>Spermatophyta</taxon>
        <taxon>Magnoliopsida</taxon>
        <taxon>eudicotyledons</taxon>
        <taxon>Gunneridae</taxon>
        <taxon>Pentapetalae</taxon>
        <taxon>rosids</taxon>
        <taxon>malvids</taxon>
        <taxon>Brassicales</taxon>
        <taxon>Brassicaceae</taxon>
        <taxon>Brassiceae</taxon>
        <taxon>Brassica</taxon>
    </lineage>
</organism>
<dbReference type="EnsemblPlants" id="Bra001553.1">
    <property type="protein sequence ID" value="Bra001553.1-P"/>
    <property type="gene ID" value="Bra001553"/>
</dbReference>
<sequence length="89" mass="10177">MTTTTRRRRLDLTRIAVALLDSSSRFEVADNGSLRLLHHIGDGLSRRLVRRSSLSTAEEKIHREGRTPRWMELVMTEDSSGELVDLEQS</sequence>
<accession>M4CBH3</accession>
<name>M4CBH3_BRACM</name>
<protein>
    <submittedName>
        <fullName evidence="1 2">Uncharacterized protein</fullName>
    </submittedName>
</protein>
<dbReference type="AlphaFoldDB" id="M4CBH3"/>
<reference evidence="1" key="3">
    <citation type="submission" date="2018-11" db="EMBL/GenBank/DDBJ databases">
        <authorList>
            <consortium name="Genoscope - CEA"/>
            <person name="William W."/>
        </authorList>
    </citation>
    <scope>NUCLEOTIDE SEQUENCE</scope>
</reference>
<dbReference type="InParanoid" id="M4CBH3"/>
<proteinExistence type="predicted"/>
<evidence type="ECO:0000313" key="2">
    <source>
        <dbReference type="EnsemblPlants" id="Bra001553.1-P"/>
    </source>
</evidence>
<evidence type="ECO:0000313" key="3">
    <source>
        <dbReference type="Proteomes" id="UP000011750"/>
    </source>
</evidence>
<gene>
    <name evidence="1" type="ORF">BRAA03T13032Z</name>
</gene>
<keyword evidence="3" id="KW-1185">Reference proteome</keyword>
<dbReference type="EMBL" id="LR031572">
    <property type="protein sequence ID" value="VDC81814.1"/>
    <property type="molecule type" value="Genomic_DNA"/>
</dbReference>
<dbReference type="Gramene" id="Bra001553.1">
    <property type="protein sequence ID" value="Bra001553.1-P"/>
    <property type="gene ID" value="Bra001553"/>
</dbReference>
<reference evidence="3" key="2">
    <citation type="journal article" date="2018" name="Hortic Res">
        <title>Improved Brassica rapa reference genome by single-molecule sequencing and chromosome conformation capture technologies.</title>
        <authorList>
            <person name="Zhang L."/>
            <person name="Cai X."/>
            <person name="Wu J."/>
            <person name="Liu M."/>
            <person name="Grob S."/>
            <person name="Cheng F."/>
            <person name="Liang J."/>
            <person name="Cai C."/>
            <person name="Liu Z."/>
            <person name="Liu B."/>
            <person name="Wang F."/>
            <person name="Li S."/>
            <person name="Liu F."/>
            <person name="Li X."/>
            <person name="Cheng L."/>
            <person name="Yang W."/>
            <person name="Li M.H."/>
            <person name="Grossniklaus U."/>
            <person name="Zheng H."/>
            <person name="Wang X."/>
        </authorList>
    </citation>
    <scope>NUCLEOTIDE SEQUENCE [LARGE SCALE GENOMIC DNA]</scope>
    <source>
        <strain evidence="3">cv. Chiifu-401-42</strain>
    </source>
</reference>
<accession>A0A3P6A2S9</accession>
<dbReference type="HOGENOM" id="CLU_2457955_0_0_1"/>